<evidence type="ECO:0000259" key="1">
    <source>
        <dbReference type="PROSITE" id="PS50994"/>
    </source>
</evidence>
<dbReference type="EMBL" id="JAFNJU010000014">
    <property type="protein sequence ID" value="MBO1266226.1"/>
    <property type="molecule type" value="Genomic_DNA"/>
</dbReference>
<accession>A0A939HAK3</accession>
<dbReference type="InterPro" id="IPR051917">
    <property type="entry name" value="Transposase-Integrase"/>
</dbReference>
<gene>
    <name evidence="2" type="ORF">J3A84_14410</name>
</gene>
<proteinExistence type="predicted"/>
<organism evidence="2 3">
    <name type="scientific">Proteiniclasticum aestuarii</name>
    <dbReference type="NCBI Taxonomy" id="2817862"/>
    <lineage>
        <taxon>Bacteria</taxon>
        <taxon>Bacillati</taxon>
        <taxon>Bacillota</taxon>
        <taxon>Clostridia</taxon>
        <taxon>Eubacteriales</taxon>
        <taxon>Clostridiaceae</taxon>
        <taxon>Proteiniclasticum</taxon>
    </lineage>
</organism>
<feature type="non-terminal residue" evidence="2">
    <location>
        <position position="1"/>
    </location>
</feature>
<dbReference type="SUPFAM" id="SSF53098">
    <property type="entry name" value="Ribonuclease H-like"/>
    <property type="match status" value="1"/>
</dbReference>
<dbReference type="InterPro" id="IPR012337">
    <property type="entry name" value="RNaseH-like_sf"/>
</dbReference>
<evidence type="ECO:0000313" key="2">
    <source>
        <dbReference type="EMBL" id="MBO1266226.1"/>
    </source>
</evidence>
<dbReference type="Gene3D" id="3.30.420.10">
    <property type="entry name" value="Ribonuclease H-like superfamily/Ribonuclease H"/>
    <property type="match status" value="1"/>
</dbReference>
<reference evidence="2" key="1">
    <citation type="submission" date="2021-03" db="EMBL/GenBank/DDBJ databases">
        <title>Proteiniclasticum marinus sp. nov., isolated from tidal flat sediment.</title>
        <authorList>
            <person name="Namirimu T."/>
            <person name="Yang J.-A."/>
            <person name="Yang S.-H."/>
            <person name="Kim Y.-J."/>
            <person name="Kwon K.K."/>
        </authorList>
    </citation>
    <scope>NUCLEOTIDE SEQUENCE</scope>
    <source>
        <strain evidence="2">SCR006</strain>
    </source>
</reference>
<protein>
    <submittedName>
        <fullName evidence="2">IS30 family transposase</fullName>
    </submittedName>
</protein>
<dbReference type="InterPro" id="IPR001584">
    <property type="entry name" value="Integrase_cat-core"/>
</dbReference>
<dbReference type="NCBIfam" id="NF033563">
    <property type="entry name" value="transpos_IS30"/>
    <property type="match status" value="1"/>
</dbReference>
<dbReference type="AlphaFoldDB" id="A0A939HAK3"/>
<dbReference type="GO" id="GO:0015074">
    <property type="term" value="P:DNA integration"/>
    <property type="evidence" value="ECO:0007669"/>
    <property type="project" value="InterPro"/>
</dbReference>
<dbReference type="PANTHER" id="PTHR10948">
    <property type="entry name" value="TRANSPOSASE"/>
    <property type="match status" value="1"/>
</dbReference>
<dbReference type="InterPro" id="IPR036397">
    <property type="entry name" value="RNaseH_sf"/>
</dbReference>
<comment type="caution">
    <text evidence="2">The sequence shown here is derived from an EMBL/GenBank/DDBJ whole genome shotgun (WGS) entry which is preliminary data.</text>
</comment>
<dbReference type="GO" id="GO:0005829">
    <property type="term" value="C:cytosol"/>
    <property type="evidence" value="ECO:0007669"/>
    <property type="project" value="TreeGrafter"/>
</dbReference>
<dbReference type="Proteomes" id="UP000664218">
    <property type="component" value="Unassembled WGS sequence"/>
</dbReference>
<dbReference type="PANTHER" id="PTHR10948:SF23">
    <property type="entry name" value="TRANSPOSASE INSI FOR INSERTION SEQUENCE ELEMENT IS30A-RELATED"/>
    <property type="match status" value="1"/>
</dbReference>
<name>A0A939HAK3_9CLOT</name>
<sequence length="280" mass="32594">TKDQIALLDELLTPLIKKSQSVNHIYGTHRKTLRISKSTFYTYCNLSLFTFRNIDLPRKVRYKQRKKRPKDRIDQSYRVGRTYDDFTAYMEANADTSVVEMDVVETVKGGRVFLTFYFRQTKLMLAFLMESQTQHCVTEVIDYLENLLGLSVFMKIFPLILTDNGSEFKHAETMEYSITGAKRCSVYYCDPMASHQKGGIEKNHEFIREYIPKYTSIGFMNQGLTLLMINHINSIIRESINEKTPYDLAELLMPPTALELLGLRRIKPDSVIRNPTIFNH</sequence>
<dbReference type="PROSITE" id="PS50994">
    <property type="entry name" value="INTEGRASE"/>
    <property type="match status" value="1"/>
</dbReference>
<dbReference type="InterPro" id="IPR053392">
    <property type="entry name" value="Transposase_IS30-like"/>
</dbReference>
<feature type="domain" description="Integrase catalytic" evidence="1">
    <location>
        <begin position="90"/>
        <end position="253"/>
    </location>
</feature>
<dbReference type="GO" id="GO:0032196">
    <property type="term" value="P:transposition"/>
    <property type="evidence" value="ECO:0007669"/>
    <property type="project" value="TreeGrafter"/>
</dbReference>
<dbReference type="RefSeq" id="WP_207600752.1">
    <property type="nucleotide sequence ID" value="NZ_JAFNJU010000014.1"/>
</dbReference>
<dbReference type="GO" id="GO:0004803">
    <property type="term" value="F:transposase activity"/>
    <property type="evidence" value="ECO:0007669"/>
    <property type="project" value="TreeGrafter"/>
</dbReference>
<evidence type="ECO:0000313" key="3">
    <source>
        <dbReference type="Proteomes" id="UP000664218"/>
    </source>
</evidence>
<dbReference type="GO" id="GO:0003676">
    <property type="term" value="F:nucleic acid binding"/>
    <property type="evidence" value="ECO:0007669"/>
    <property type="project" value="InterPro"/>
</dbReference>
<keyword evidence="3" id="KW-1185">Reference proteome</keyword>